<comment type="cofactor">
    <cofactor evidence="1">
        <name>pantetheine 4'-phosphate</name>
        <dbReference type="ChEBI" id="CHEBI:47942"/>
    </cofactor>
</comment>
<dbReference type="SMART" id="SM00824">
    <property type="entry name" value="PKS_TE"/>
    <property type="match status" value="1"/>
</dbReference>
<dbReference type="CDD" id="cd12117">
    <property type="entry name" value="A_NRPS_Srf_like"/>
    <property type="match status" value="1"/>
</dbReference>
<accession>A0ABP4C750</accession>
<dbReference type="InterPro" id="IPR010071">
    <property type="entry name" value="AA_adenyl_dom"/>
</dbReference>
<dbReference type="Pfam" id="PF13193">
    <property type="entry name" value="AMP-binding_C"/>
    <property type="match status" value="1"/>
</dbReference>
<dbReference type="InterPro" id="IPR009081">
    <property type="entry name" value="PP-bd_ACP"/>
</dbReference>
<keyword evidence="3" id="KW-0597">Phosphoprotein</keyword>
<dbReference type="InterPro" id="IPR045851">
    <property type="entry name" value="AMP-bd_C_sf"/>
</dbReference>
<dbReference type="Gene3D" id="3.40.50.980">
    <property type="match status" value="2"/>
</dbReference>
<feature type="domain" description="Carrier" evidence="4">
    <location>
        <begin position="942"/>
        <end position="1016"/>
    </location>
</feature>
<keyword evidence="6" id="KW-1185">Reference proteome</keyword>
<dbReference type="PANTHER" id="PTHR45527">
    <property type="entry name" value="NONRIBOSOMAL PEPTIDE SYNTHETASE"/>
    <property type="match status" value="1"/>
</dbReference>
<protein>
    <recommendedName>
        <fullName evidence="4">Carrier domain-containing protein</fullName>
    </recommendedName>
</protein>
<dbReference type="InterPro" id="IPR000873">
    <property type="entry name" value="AMP-dep_synth/lig_dom"/>
</dbReference>
<dbReference type="CDD" id="cd19543">
    <property type="entry name" value="DCL_NRPS"/>
    <property type="match status" value="1"/>
</dbReference>
<dbReference type="SUPFAM" id="SSF56801">
    <property type="entry name" value="Acetyl-CoA synthetase-like"/>
    <property type="match status" value="1"/>
</dbReference>
<sequence>MSGNLEDVLPLSPLQQGLYFHALFDADADVYSAQAVLRLDGPLDAPALKAAAEALVARHANLRAAFRQRKQGDPVQLVAKTVKVPFEEVEAPVGEVEKIAARERAHRWDLGRPPLLRFTLVRSAPDVHHLVFTNHHILLDGWSTPILQTELFALYLTKGDASVLPRVTPYKNYLAWVARQDRAAAEAAWRRALEGVEEPTLIRPQPPVGAADPEKLTLVLDEGLTTALTARARAEGVTLNTVLQLAWGLVLGAETGRTDVVFGGVVSGRPPELAGVEQMVGLFINTLPVRVRVAPGDTLAAALRRVQGEQADLLAHHHLGLTEIQGLTRLGALFDTVTVLENYPFDPDAEATDLNGVRVSGAGMHDATHYPIALAAVPGRELSVRLDYRPDLFTLEEAERVAGRLRAALTAIAERPDLPVARLDLLTVDEREQALALRAAGDGRAAATVTARFAELAAARPDAVAIRHGGASITYAELDERSGRLAGRLAALGVGAETPVAMLLERGPQVLVATLAVLKAGGYYVPIHHSYPDERRAWALRESGAPVLLLDEAFADPGFAHDARTVRVDLPVDGAVAPPVPVAPGALAYAIFTSGSTGLPKSVGVAHREVVDFATDTEVRTGGERVLVFSAHAFDASTYEMWTPLLNGGTAVIAPPGDLDTDGFARLAGEERLTAAFVTTSLFNLMAAERPDAFAGFARLHTGGEAGSARAMRAVLDACPGLELCNAYGPTETTTYAALQPMRHVLAGLGAPPLGGPLDDTRLYVLDEALRPVPDGTPGELYVAGAGLARGYLNRPGLTAERFVACPFGEPGERMYRTGDLVRRRGGLLEYLDRADQQVKVRGFRIELGEIEAALGAHPYVAQAAVLARRDRPGEKRLVAYAVPHEGCTLEPEDLRRFLGESLPSYMVPAAAVVLESFPLNGSGKLDRAALPAPDLVISGRPPRTPEEEVLCGVFAEVLGLPRVFADVSFFDLGGDSIAALRLAARARQEGIELTPRMVFTRQTVEGLLSGEDEPALGMDVLLPIRTKGEGAPLFCVHPASGLSWPYFALLPHLPGRPLYGLQSRALSEAGYRAESIRAMAEDYVAELRRVRPAGPYHLLGWSLGGLVAFEAARVLDELGEEVGLLCLLDSFHSQDLAADEREVVPELLQSIGIDESIAGDPQNPDVPAIMAELRARGDAFATLEEEQLLSVYGSYENGLRIVDGYVPSGPAPVDLVFFRATRGLRDDSPDPSVWDPYVRGVERHDLDVEHHFLMEPAAVERIARVIAERLAD</sequence>
<dbReference type="Gene3D" id="3.30.559.30">
    <property type="entry name" value="Nonribosomal peptide synthetase, condensation domain"/>
    <property type="match status" value="1"/>
</dbReference>
<dbReference type="RefSeq" id="WP_344243557.1">
    <property type="nucleotide sequence ID" value="NZ_BAAAHH010000024.1"/>
</dbReference>
<dbReference type="InterPro" id="IPR036736">
    <property type="entry name" value="ACP-like_sf"/>
</dbReference>
<evidence type="ECO:0000313" key="6">
    <source>
        <dbReference type="Proteomes" id="UP001500665"/>
    </source>
</evidence>
<dbReference type="Proteomes" id="UP001500665">
    <property type="component" value="Unassembled WGS sequence"/>
</dbReference>
<dbReference type="EMBL" id="BAAAHH010000024">
    <property type="protein sequence ID" value="GAA0960534.1"/>
    <property type="molecule type" value="Genomic_DNA"/>
</dbReference>
<gene>
    <name evidence="5" type="ORF">GCM10009550_51810</name>
</gene>
<dbReference type="InterPro" id="IPR001031">
    <property type="entry name" value="Thioesterase"/>
</dbReference>
<dbReference type="SUPFAM" id="SSF52777">
    <property type="entry name" value="CoA-dependent acyltransferases"/>
    <property type="match status" value="2"/>
</dbReference>
<evidence type="ECO:0000256" key="1">
    <source>
        <dbReference type="ARBA" id="ARBA00001957"/>
    </source>
</evidence>
<dbReference type="PROSITE" id="PS00012">
    <property type="entry name" value="PHOSPHOPANTETHEINE"/>
    <property type="match status" value="1"/>
</dbReference>
<dbReference type="Pfam" id="PF00501">
    <property type="entry name" value="AMP-binding"/>
    <property type="match status" value="1"/>
</dbReference>
<keyword evidence="2" id="KW-0596">Phosphopantetheine</keyword>
<name>A0ABP4C750_9ACTN</name>
<dbReference type="InterPro" id="IPR025110">
    <property type="entry name" value="AMP-bd_C"/>
</dbReference>
<dbReference type="SMART" id="SM00823">
    <property type="entry name" value="PKS_PP"/>
    <property type="match status" value="1"/>
</dbReference>
<dbReference type="Pfam" id="PF00668">
    <property type="entry name" value="Condensation"/>
    <property type="match status" value="1"/>
</dbReference>
<proteinExistence type="predicted"/>
<organism evidence="5 6">
    <name type="scientific">Actinocorallia libanotica</name>
    <dbReference type="NCBI Taxonomy" id="46162"/>
    <lineage>
        <taxon>Bacteria</taxon>
        <taxon>Bacillati</taxon>
        <taxon>Actinomycetota</taxon>
        <taxon>Actinomycetes</taxon>
        <taxon>Streptosporangiales</taxon>
        <taxon>Thermomonosporaceae</taxon>
        <taxon>Actinocorallia</taxon>
    </lineage>
</organism>
<dbReference type="PANTHER" id="PTHR45527:SF1">
    <property type="entry name" value="FATTY ACID SYNTHASE"/>
    <property type="match status" value="1"/>
</dbReference>
<dbReference type="Gene3D" id="3.40.50.1820">
    <property type="entry name" value="alpha/beta hydrolase"/>
    <property type="match status" value="1"/>
</dbReference>
<dbReference type="InterPro" id="IPR020802">
    <property type="entry name" value="TesA-like"/>
</dbReference>
<evidence type="ECO:0000256" key="3">
    <source>
        <dbReference type="ARBA" id="ARBA00022553"/>
    </source>
</evidence>
<dbReference type="PROSITE" id="PS50075">
    <property type="entry name" value="CARRIER"/>
    <property type="match status" value="1"/>
</dbReference>
<dbReference type="SUPFAM" id="SSF53474">
    <property type="entry name" value="alpha/beta-Hydrolases"/>
    <property type="match status" value="1"/>
</dbReference>
<evidence type="ECO:0000313" key="5">
    <source>
        <dbReference type="EMBL" id="GAA0960534.1"/>
    </source>
</evidence>
<dbReference type="Pfam" id="PF00550">
    <property type="entry name" value="PP-binding"/>
    <property type="match status" value="1"/>
</dbReference>
<dbReference type="InterPro" id="IPR006162">
    <property type="entry name" value="Ppantetheine_attach_site"/>
</dbReference>
<dbReference type="InterPro" id="IPR020806">
    <property type="entry name" value="PKS_PP-bd"/>
</dbReference>
<comment type="caution">
    <text evidence="5">The sequence shown here is derived from an EMBL/GenBank/DDBJ whole genome shotgun (WGS) entry which is preliminary data.</text>
</comment>
<dbReference type="NCBIfam" id="TIGR01733">
    <property type="entry name" value="AA-adenyl-dom"/>
    <property type="match status" value="1"/>
</dbReference>
<reference evidence="6" key="1">
    <citation type="journal article" date="2019" name="Int. J. Syst. Evol. Microbiol.">
        <title>The Global Catalogue of Microorganisms (GCM) 10K type strain sequencing project: providing services to taxonomists for standard genome sequencing and annotation.</title>
        <authorList>
            <consortium name="The Broad Institute Genomics Platform"/>
            <consortium name="The Broad Institute Genome Sequencing Center for Infectious Disease"/>
            <person name="Wu L."/>
            <person name="Ma J."/>
        </authorList>
    </citation>
    <scope>NUCLEOTIDE SEQUENCE [LARGE SCALE GENOMIC DNA]</scope>
    <source>
        <strain evidence="6">JCM 10696</strain>
    </source>
</reference>
<dbReference type="Gene3D" id="3.30.559.10">
    <property type="entry name" value="Chloramphenicol acetyltransferase-like domain"/>
    <property type="match status" value="1"/>
</dbReference>
<dbReference type="InterPro" id="IPR001242">
    <property type="entry name" value="Condensation_dom"/>
</dbReference>
<evidence type="ECO:0000256" key="2">
    <source>
        <dbReference type="ARBA" id="ARBA00022450"/>
    </source>
</evidence>
<evidence type="ECO:0000259" key="4">
    <source>
        <dbReference type="PROSITE" id="PS50075"/>
    </source>
</evidence>
<dbReference type="InterPro" id="IPR023213">
    <property type="entry name" value="CAT-like_dom_sf"/>
</dbReference>
<dbReference type="SUPFAM" id="SSF47336">
    <property type="entry name" value="ACP-like"/>
    <property type="match status" value="1"/>
</dbReference>
<dbReference type="Gene3D" id="3.30.300.30">
    <property type="match status" value="1"/>
</dbReference>
<dbReference type="Gene3D" id="2.30.38.10">
    <property type="entry name" value="Luciferase, Domain 3"/>
    <property type="match status" value="1"/>
</dbReference>
<dbReference type="Pfam" id="PF00975">
    <property type="entry name" value="Thioesterase"/>
    <property type="match status" value="1"/>
</dbReference>
<dbReference type="InterPro" id="IPR029058">
    <property type="entry name" value="AB_hydrolase_fold"/>
</dbReference>